<proteinExistence type="predicted"/>
<dbReference type="EMBL" id="SPHZ02000004">
    <property type="protein sequence ID" value="KAF0921814.1"/>
    <property type="molecule type" value="Genomic_DNA"/>
</dbReference>
<comment type="caution">
    <text evidence="1">The sequence shown here is derived from an EMBL/GenBank/DDBJ whole genome shotgun (WGS) entry which is preliminary data.</text>
</comment>
<accession>A0A6G1EBI1</accession>
<reference evidence="1 2" key="1">
    <citation type="submission" date="2019-11" db="EMBL/GenBank/DDBJ databases">
        <title>Whole genome sequence of Oryza granulata.</title>
        <authorList>
            <person name="Li W."/>
        </authorList>
    </citation>
    <scope>NUCLEOTIDE SEQUENCE [LARGE SCALE GENOMIC DNA]</scope>
    <source>
        <strain evidence="2">cv. Menghai</strain>
        <tissue evidence="1">Leaf</tissue>
    </source>
</reference>
<sequence length="75" mass="8454">MGMDDGGEAAACVEVGLWYAADGKSAASWHRLVMRFDVRTGTAAAAMKFDEYERRIELFDYHSSMARFLALHHRV</sequence>
<organism evidence="1 2">
    <name type="scientific">Oryza meyeriana var. granulata</name>
    <dbReference type="NCBI Taxonomy" id="110450"/>
    <lineage>
        <taxon>Eukaryota</taxon>
        <taxon>Viridiplantae</taxon>
        <taxon>Streptophyta</taxon>
        <taxon>Embryophyta</taxon>
        <taxon>Tracheophyta</taxon>
        <taxon>Spermatophyta</taxon>
        <taxon>Magnoliopsida</taxon>
        <taxon>Liliopsida</taxon>
        <taxon>Poales</taxon>
        <taxon>Poaceae</taxon>
        <taxon>BOP clade</taxon>
        <taxon>Oryzoideae</taxon>
        <taxon>Oryzeae</taxon>
        <taxon>Oryzinae</taxon>
        <taxon>Oryza</taxon>
        <taxon>Oryza meyeriana</taxon>
    </lineage>
</organism>
<gene>
    <name evidence="1" type="ORF">E2562_020108</name>
</gene>
<protein>
    <submittedName>
        <fullName evidence="1">Uncharacterized protein</fullName>
    </submittedName>
</protein>
<evidence type="ECO:0000313" key="2">
    <source>
        <dbReference type="Proteomes" id="UP000479710"/>
    </source>
</evidence>
<dbReference type="AlphaFoldDB" id="A0A6G1EBI1"/>
<evidence type="ECO:0000313" key="1">
    <source>
        <dbReference type="EMBL" id="KAF0921814.1"/>
    </source>
</evidence>
<dbReference type="Proteomes" id="UP000479710">
    <property type="component" value="Unassembled WGS sequence"/>
</dbReference>
<name>A0A6G1EBI1_9ORYZ</name>
<keyword evidence="2" id="KW-1185">Reference proteome</keyword>